<sequence length="1004" mass="113338">MPRRSTARASIQPSAPTTAPQPPHSDPYSDNVALLRRQWRWAAFSQFFCTFSQLFAMEDVTVADIENDLLYQTSAVIPRIMQRLLYTLSYDRKVTTDNWQAALRKQYVKRDTQANPLGVEPKDSKYVKDEEDEIAPIDQELIDSTSVTNDDMNVDDAPSTSAEASASSKLLLEDPSAQKTEIQSRQPSIAGKRASSEANISPQDDDTEQEKPVDWFVLPLLTKLETLHTLAEWQFQNPTRLRTIMRTDDEMASWRIEPIGYDSKHNAYWYIGSDRLWIQRVPPKAPRSKVLKRKRGPEKKAQETKASATPVKRARIAAAPVTPSSPASGRHSRAAKDQAKLKLDAQAKELAELNRQAAMSTSRSTRPTRQAASRAQPSRTSTRVAAPPRILGTRASARLRGPQEEDEWQPIPEEWLNEGKRMRNSSAAAKTGLESDDESISDLTELSDDGEEDTTPTSRNGKPSKGVANSNATESKAIEVAEEKTEEPGNPIENFVEWETICATLYEWEHIAERFEKATHYAEKALYKTLVNDIVPFVTNELKQIERKREIEEALVHRKRSSRLAVRESEREEARMAAKRKQEEDEKMSRARRLEARQQKEEAERVKRELAREQRRKEREAREESRKGRATVSEEVQPEPEPEKPEKAKQKKGDEPTPKARNRSEKRAKTNGHSGTPSGTASGSRTPAGEDWEVACEICLRHGMNIDLDTDLMSCERCSRWQHMSCHDSADKAAGRPLRNWKEVEFICKSCRAQQRRSRDYYPPVTQHPSVYQNNVQAQPYRSYPYPAMTNTPVDSRASQYMAPYRDTAQQSYYVRTPANGQLVPPQGRYPVSSSSSSSYPTSSYPGPGHNGSGQSSIFFSHYQPDAHAFSNRYSNDHSGQHQSYHNSAQQYNHATQPSPQPSQHYRTDLPYKAQQQSIPAWNITTPAHAPGYPAATAHNGTGSPGPALYRTTSLPVGTQDTISPSEHPQTQLQTSYSRYPADQYYPPAQYKSHSTSYQPPLGR</sequence>
<dbReference type="Gene3D" id="3.30.40.10">
    <property type="entry name" value="Zinc/RING finger domain, C3HC4 (zinc finger)"/>
    <property type="match status" value="1"/>
</dbReference>
<feature type="compositionally biased region" description="Low complexity" evidence="5">
    <location>
        <begin position="157"/>
        <end position="168"/>
    </location>
</feature>
<evidence type="ECO:0000313" key="8">
    <source>
        <dbReference type="Proteomes" id="UP000807469"/>
    </source>
</evidence>
<dbReference type="OrthoDB" id="303107at2759"/>
<organism evidence="7 8">
    <name type="scientific">Pholiota conissans</name>
    <dbReference type="NCBI Taxonomy" id="109636"/>
    <lineage>
        <taxon>Eukaryota</taxon>
        <taxon>Fungi</taxon>
        <taxon>Dikarya</taxon>
        <taxon>Basidiomycota</taxon>
        <taxon>Agaricomycotina</taxon>
        <taxon>Agaricomycetes</taxon>
        <taxon>Agaricomycetidae</taxon>
        <taxon>Agaricales</taxon>
        <taxon>Agaricineae</taxon>
        <taxon>Strophariaceae</taxon>
        <taxon>Pholiota</taxon>
    </lineage>
</organism>
<feature type="region of interest" description="Disordered" evidence="5">
    <location>
        <begin position="1"/>
        <end position="29"/>
    </location>
</feature>
<accession>A0A9P6CPB3</accession>
<evidence type="ECO:0000256" key="1">
    <source>
        <dbReference type="ARBA" id="ARBA00022723"/>
    </source>
</evidence>
<dbReference type="CDD" id="cd15489">
    <property type="entry name" value="PHD_SF"/>
    <property type="match status" value="1"/>
</dbReference>
<dbReference type="PROSITE" id="PS50016">
    <property type="entry name" value="ZF_PHD_2"/>
    <property type="match status" value="1"/>
</dbReference>
<feature type="compositionally biased region" description="Polar residues" evidence="5">
    <location>
        <begin position="455"/>
        <end position="474"/>
    </location>
</feature>
<evidence type="ECO:0000313" key="7">
    <source>
        <dbReference type="EMBL" id="KAF9473752.1"/>
    </source>
</evidence>
<dbReference type="PANTHER" id="PTHR14296">
    <property type="entry name" value="REMODELING AND SPACING FACTOR 1"/>
    <property type="match status" value="1"/>
</dbReference>
<feature type="region of interest" description="Disordered" evidence="5">
    <location>
        <begin position="284"/>
        <end position="339"/>
    </location>
</feature>
<dbReference type="InterPro" id="IPR019786">
    <property type="entry name" value="Zinc_finger_PHD-type_CS"/>
</dbReference>
<feature type="compositionally biased region" description="Low complexity" evidence="5">
    <location>
        <begin position="830"/>
        <end position="846"/>
    </location>
</feature>
<dbReference type="SMART" id="SM00249">
    <property type="entry name" value="PHD"/>
    <property type="match status" value="1"/>
</dbReference>
<dbReference type="SUPFAM" id="SSF57903">
    <property type="entry name" value="FYVE/PHD zinc finger"/>
    <property type="match status" value="1"/>
</dbReference>
<evidence type="ECO:0000256" key="3">
    <source>
        <dbReference type="ARBA" id="ARBA00022833"/>
    </source>
</evidence>
<name>A0A9P6CPB3_9AGAR</name>
<feature type="compositionally biased region" description="Polar residues" evidence="5">
    <location>
        <begin position="142"/>
        <end position="151"/>
    </location>
</feature>
<proteinExistence type="predicted"/>
<feature type="region of interest" description="Disordered" evidence="5">
    <location>
        <begin position="558"/>
        <end position="688"/>
    </location>
</feature>
<evidence type="ECO:0000256" key="5">
    <source>
        <dbReference type="SAM" id="MobiDB-lite"/>
    </source>
</evidence>
<feature type="compositionally biased region" description="Polar residues" evidence="5">
    <location>
        <begin position="671"/>
        <end position="685"/>
    </location>
</feature>
<dbReference type="PANTHER" id="PTHR14296:SF3">
    <property type="entry name" value="DIKAR, ISOFORM F"/>
    <property type="match status" value="1"/>
</dbReference>
<feature type="compositionally biased region" description="Low complexity" evidence="5">
    <location>
        <begin position="317"/>
        <end position="328"/>
    </location>
</feature>
<feature type="region of interest" description="Disordered" evidence="5">
    <location>
        <begin position="354"/>
        <end position="474"/>
    </location>
</feature>
<protein>
    <recommendedName>
        <fullName evidence="6">PHD-type domain-containing protein</fullName>
    </recommendedName>
</protein>
<feature type="compositionally biased region" description="Basic and acidic residues" evidence="5">
    <location>
        <begin position="641"/>
        <end position="668"/>
    </location>
</feature>
<dbReference type="InterPro" id="IPR011011">
    <property type="entry name" value="Znf_FYVE_PHD"/>
</dbReference>
<dbReference type="InterPro" id="IPR013083">
    <property type="entry name" value="Znf_RING/FYVE/PHD"/>
</dbReference>
<reference evidence="7" key="1">
    <citation type="submission" date="2020-11" db="EMBL/GenBank/DDBJ databases">
        <authorList>
            <consortium name="DOE Joint Genome Institute"/>
            <person name="Ahrendt S."/>
            <person name="Riley R."/>
            <person name="Andreopoulos W."/>
            <person name="Labutti K."/>
            <person name="Pangilinan J."/>
            <person name="Ruiz-Duenas F.J."/>
            <person name="Barrasa J.M."/>
            <person name="Sanchez-Garcia M."/>
            <person name="Camarero S."/>
            <person name="Miyauchi S."/>
            <person name="Serrano A."/>
            <person name="Linde D."/>
            <person name="Babiker R."/>
            <person name="Drula E."/>
            <person name="Ayuso-Fernandez I."/>
            <person name="Pacheco R."/>
            <person name="Padilla G."/>
            <person name="Ferreira P."/>
            <person name="Barriuso J."/>
            <person name="Kellner H."/>
            <person name="Castanera R."/>
            <person name="Alfaro M."/>
            <person name="Ramirez L."/>
            <person name="Pisabarro A.G."/>
            <person name="Kuo A."/>
            <person name="Tritt A."/>
            <person name="Lipzen A."/>
            <person name="He G."/>
            <person name="Yan M."/>
            <person name="Ng V."/>
            <person name="Cullen D."/>
            <person name="Martin F."/>
            <person name="Rosso M.-N."/>
            <person name="Henrissat B."/>
            <person name="Hibbett D."/>
            <person name="Martinez A.T."/>
            <person name="Grigoriev I.V."/>
        </authorList>
    </citation>
    <scope>NUCLEOTIDE SEQUENCE</scope>
    <source>
        <strain evidence="7">CIRM-BRFM 674</strain>
    </source>
</reference>
<feature type="region of interest" description="Disordered" evidence="5">
    <location>
        <begin position="819"/>
        <end position="907"/>
    </location>
</feature>
<feature type="compositionally biased region" description="Basic and acidic residues" evidence="5">
    <location>
        <begin position="565"/>
        <end position="627"/>
    </location>
</feature>
<dbReference type="Pfam" id="PF00628">
    <property type="entry name" value="PHD"/>
    <property type="match status" value="1"/>
</dbReference>
<feature type="compositionally biased region" description="Low complexity" evidence="5">
    <location>
        <begin position="980"/>
        <end position="991"/>
    </location>
</feature>
<evidence type="ECO:0000259" key="6">
    <source>
        <dbReference type="PROSITE" id="PS50016"/>
    </source>
</evidence>
<feature type="compositionally biased region" description="Polar residues" evidence="5">
    <location>
        <begin position="881"/>
        <end position="905"/>
    </location>
</feature>
<dbReference type="InterPro" id="IPR028938">
    <property type="entry name" value="Rsf1-like"/>
</dbReference>
<feature type="compositionally biased region" description="Polar residues" evidence="5">
    <location>
        <begin position="177"/>
        <end position="187"/>
    </location>
</feature>
<dbReference type="PROSITE" id="PS01359">
    <property type="entry name" value="ZF_PHD_1"/>
    <property type="match status" value="1"/>
</dbReference>
<feature type="region of interest" description="Disordered" evidence="5">
    <location>
        <begin position="954"/>
        <end position="1004"/>
    </location>
</feature>
<dbReference type="AlphaFoldDB" id="A0A9P6CPB3"/>
<dbReference type="EMBL" id="MU155419">
    <property type="protein sequence ID" value="KAF9473752.1"/>
    <property type="molecule type" value="Genomic_DNA"/>
</dbReference>
<evidence type="ECO:0000256" key="2">
    <source>
        <dbReference type="ARBA" id="ARBA00022771"/>
    </source>
</evidence>
<feature type="compositionally biased region" description="Polar residues" evidence="5">
    <location>
        <begin position="954"/>
        <end position="978"/>
    </location>
</feature>
<gene>
    <name evidence="7" type="ORF">BDN70DRAFT_915558</name>
</gene>
<keyword evidence="8" id="KW-1185">Reference proteome</keyword>
<feature type="compositionally biased region" description="Polar residues" evidence="5">
    <location>
        <begin position="357"/>
        <end position="383"/>
    </location>
</feature>
<comment type="caution">
    <text evidence="7">The sequence shown here is derived from an EMBL/GenBank/DDBJ whole genome shotgun (WGS) entry which is preliminary data.</text>
</comment>
<evidence type="ECO:0000256" key="4">
    <source>
        <dbReference type="PROSITE-ProRule" id="PRU00146"/>
    </source>
</evidence>
<dbReference type="Proteomes" id="UP000807469">
    <property type="component" value="Unassembled WGS sequence"/>
</dbReference>
<dbReference type="GO" id="GO:0006355">
    <property type="term" value="P:regulation of DNA-templated transcription"/>
    <property type="evidence" value="ECO:0007669"/>
    <property type="project" value="InterPro"/>
</dbReference>
<keyword evidence="3" id="KW-0862">Zinc</keyword>
<dbReference type="InterPro" id="IPR019787">
    <property type="entry name" value="Znf_PHD-finger"/>
</dbReference>
<feature type="domain" description="PHD-type" evidence="6">
    <location>
        <begin position="693"/>
        <end position="754"/>
    </location>
</feature>
<dbReference type="GO" id="GO:0008270">
    <property type="term" value="F:zinc ion binding"/>
    <property type="evidence" value="ECO:0007669"/>
    <property type="project" value="UniProtKB-KW"/>
</dbReference>
<keyword evidence="2 4" id="KW-0863">Zinc-finger</keyword>
<dbReference type="GO" id="GO:0031213">
    <property type="term" value="C:RSF complex"/>
    <property type="evidence" value="ECO:0007669"/>
    <property type="project" value="InterPro"/>
</dbReference>
<dbReference type="InterPro" id="IPR001965">
    <property type="entry name" value="Znf_PHD"/>
</dbReference>
<keyword evidence="1" id="KW-0479">Metal-binding</keyword>
<feature type="compositionally biased region" description="Polar residues" evidence="5">
    <location>
        <begin position="992"/>
        <end position="1004"/>
    </location>
</feature>
<feature type="compositionally biased region" description="Acidic residues" evidence="5">
    <location>
        <begin position="434"/>
        <end position="454"/>
    </location>
</feature>
<feature type="region of interest" description="Disordered" evidence="5">
    <location>
        <begin position="114"/>
        <end position="211"/>
    </location>
</feature>
<feature type="compositionally biased region" description="Basic residues" evidence="5">
    <location>
        <begin position="286"/>
        <end position="297"/>
    </location>
</feature>